<organism evidence="2 3">
    <name type="scientific">Epicoccum nigrum</name>
    <name type="common">Soil fungus</name>
    <name type="synonym">Epicoccum purpurascens</name>
    <dbReference type="NCBI Taxonomy" id="105696"/>
    <lineage>
        <taxon>Eukaryota</taxon>
        <taxon>Fungi</taxon>
        <taxon>Dikarya</taxon>
        <taxon>Ascomycota</taxon>
        <taxon>Pezizomycotina</taxon>
        <taxon>Dothideomycetes</taxon>
        <taxon>Pleosporomycetidae</taxon>
        <taxon>Pleosporales</taxon>
        <taxon>Pleosporineae</taxon>
        <taxon>Didymellaceae</taxon>
        <taxon>Epicoccum</taxon>
    </lineage>
</organism>
<protein>
    <recommendedName>
        <fullName evidence="4">SnoaL-like domain-containing protein</fullName>
    </recommendedName>
</protein>
<dbReference type="InParanoid" id="A0A1Y2LI02"/>
<gene>
    <name evidence="2" type="ORF">B5807_11858</name>
</gene>
<proteinExistence type="predicted"/>
<sequence>MKISHIVTLLCSAATAASAAAIQKRQTTPAAPVEQYNAPTYVRPKHPSKRVQTAFDVLDGFKEWTVEGVTRWNGPGFQHQVLPLSRGAAVKDAAAWKTYFKSIEPLFRGFTPVINDLYEDEKNNAVVIWARSTANTPVGLYANEYMLTLYMTKDQKKVKTFLEFVDVGVSRDFFPKLNAWVAANPSLRW</sequence>
<keyword evidence="3" id="KW-1185">Reference proteome</keyword>
<feature type="chain" id="PRO_5012598658" description="SnoaL-like domain-containing protein" evidence="1">
    <location>
        <begin position="20"/>
        <end position="189"/>
    </location>
</feature>
<accession>A0A1Y2LI02</accession>
<dbReference type="STRING" id="105696.A0A1Y2LI02"/>
<dbReference type="EMBL" id="KZ107864">
    <property type="protein sequence ID" value="OSS43526.1"/>
    <property type="molecule type" value="Genomic_DNA"/>
</dbReference>
<dbReference type="PANTHER" id="PTHR39598:SF1">
    <property type="entry name" value="AUSTINOID BIOSYNTHESIS CLUSTERS PROTEIN F-RELATED"/>
    <property type="match status" value="1"/>
</dbReference>
<name>A0A1Y2LI02_EPING</name>
<feature type="signal peptide" evidence="1">
    <location>
        <begin position="1"/>
        <end position="19"/>
    </location>
</feature>
<dbReference type="PANTHER" id="PTHR39598">
    <property type="entry name" value="AUSTINOL SYNTHESIS PROTEIN F-RELATED"/>
    <property type="match status" value="1"/>
</dbReference>
<evidence type="ECO:0000313" key="2">
    <source>
        <dbReference type="EMBL" id="OSS43526.1"/>
    </source>
</evidence>
<keyword evidence="1" id="KW-0732">Signal</keyword>
<evidence type="ECO:0000256" key="1">
    <source>
        <dbReference type="SAM" id="SignalP"/>
    </source>
</evidence>
<reference evidence="2 3" key="1">
    <citation type="journal article" date="2017" name="Genome Announc.">
        <title>Genome sequence of the saprophytic ascomycete Epicoccum nigrum ICMP 19927 strain isolated from New Zealand.</title>
        <authorList>
            <person name="Fokin M."/>
            <person name="Fleetwood D."/>
            <person name="Weir B.S."/>
            <person name="Villas-Boas S.G."/>
        </authorList>
    </citation>
    <scope>NUCLEOTIDE SEQUENCE [LARGE SCALE GENOMIC DNA]</scope>
    <source>
        <strain evidence="2 3">ICMP 19927</strain>
    </source>
</reference>
<evidence type="ECO:0000313" key="3">
    <source>
        <dbReference type="Proteomes" id="UP000193240"/>
    </source>
</evidence>
<dbReference type="Proteomes" id="UP000193240">
    <property type="component" value="Unassembled WGS sequence"/>
</dbReference>
<dbReference type="InterPro" id="IPR050977">
    <property type="entry name" value="Fungal_Meroterpenoid_Isomerase"/>
</dbReference>
<dbReference type="OMA" id="WTNEYAI"/>
<dbReference type="AlphaFoldDB" id="A0A1Y2LI02"/>
<evidence type="ECO:0008006" key="4">
    <source>
        <dbReference type="Google" id="ProtNLM"/>
    </source>
</evidence>